<proteinExistence type="predicted"/>
<gene>
    <name evidence="2" type="ORF">K461DRAFT_313178</name>
</gene>
<evidence type="ECO:0008006" key="4">
    <source>
        <dbReference type="Google" id="ProtNLM"/>
    </source>
</evidence>
<reference evidence="2" key="1">
    <citation type="journal article" date="2020" name="Stud. Mycol.">
        <title>101 Dothideomycetes genomes: a test case for predicting lifestyles and emergence of pathogens.</title>
        <authorList>
            <person name="Haridas S."/>
            <person name="Albert R."/>
            <person name="Binder M."/>
            <person name="Bloem J."/>
            <person name="Labutti K."/>
            <person name="Salamov A."/>
            <person name="Andreopoulos B."/>
            <person name="Baker S."/>
            <person name="Barry K."/>
            <person name="Bills G."/>
            <person name="Bluhm B."/>
            <person name="Cannon C."/>
            <person name="Castanera R."/>
            <person name="Culley D."/>
            <person name="Daum C."/>
            <person name="Ezra D."/>
            <person name="Gonzalez J."/>
            <person name="Henrissat B."/>
            <person name="Kuo A."/>
            <person name="Liang C."/>
            <person name="Lipzen A."/>
            <person name="Lutzoni F."/>
            <person name="Magnuson J."/>
            <person name="Mondo S."/>
            <person name="Nolan M."/>
            <person name="Ohm R."/>
            <person name="Pangilinan J."/>
            <person name="Park H.-J."/>
            <person name="Ramirez L."/>
            <person name="Alfaro M."/>
            <person name="Sun H."/>
            <person name="Tritt A."/>
            <person name="Yoshinaga Y."/>
            <person name="Zwiers L.-H."/>
            <person name="Turgeon B."/>
            <person name="Goodwin S."/>
            <person name="Spatafora J."/>
            <person name="Crous P."/>
            <person name="Grigoriev I."/>
        </authorList>
    </citation>
    <scope>NUCLEOTIDE SEQUENCE</scope>
    <source>
        <strain evidence="2">CBS 260.36</strain>
    </source>
</reference>
<feature type="compositionally biased region" description="Low complexity" evidence="1">
    <location>
        <begin position="140"/>
        <end position="150"/>
    </location>
</feature>
<evidence type="ECO:0000256" key="1">
    <source>
        <dbReference type="SAM" id="MobiDB-lite"/>
    </source>
</evidence>
<accession>A0A9P4J152</accession>
<evidence type="ECO:0000313" key="2">
    <source>
        <dbReference type="EMBL" id="KAF2152496.1"/>
    </source>
</evidence>
<feature type="compositionally biased region" description="Basic and acidic residues" evidence="1">
    <location>
        <begin position="209"/>
        <end position="220"/>
    </location>
</feature>
<organism evidence="2 3">
    <name type="scientific">Myriangium duriaei CBS 260.36</name>
    <dbReference type="NCBI Taxonomy" id="1168546"/>
    <lineage>
        <taxon>Eukaryota</taxon>
        <taxon>Fungi</taxon>
        <taxon>Dikarya</taxon>
        <taxon>Ascomycota</taxon>
        <taxon>Pezizomycotina</taxon>
        <taxon>Dothideomycetes</taxon>
        <taxon>Dothideomycetidae</taxon>
        <taxon>Myriangiales</taxon>
        <taxon>Myriangiaceae</taxon>
        <taxon>Myriangium</taxon>
    </lineage>
</organism>
<dbReference type="InterPro" id="IPR037647">
    <property type="entry name" value="HIRIP3"/>
</dbReference>
<keyword evidence="3" id="KW-1185">Reference proteome</keyword>
<feature type="compositionally biased region" description="Low complexity" evidence="1">
    <location>
        <begin position="81"/>
        <end position="93"/>
    </location>
</feature>
<dbReference type="OrthoDB" id="552755at2759"/>
<evidence type="ECO:0000313" key="3">
    <source>
        <dbReference type="Proteomes" id="UP000799439"/>
    </source>
</evidence>
<dbReference type="EMBL" id="ML996086">
    <property type="protein sequence ID" value="KAF2152496.1"/>
    <property type="molecule type" value="Genomic_DNA"/>
</dbReference>
<dbReference type="Proteomes" id="UP000799439">
    <property type="component" value="Unassembled WGS sequence"/>
</dbReference>
<feature type="region of interest" description="Disordered" evidence="1">
    <location>
        <begin position="289"/>
        <end position="335"/>
    </location>
</feature>
<feature type="region of interest" description="Disordered" evidence="1">
    <location>
        <begin position="75"/>
        <end position="220"/>
    </location>
</feature>
<sequence>MSSDSELTSPIPDDATIKSALQSAIHNAYAQGKESELSVNSVRAIAEKELGLDSGFFKTHDKWKSLSKTIINETVEEAGNASPAKTAKAAPKARQSPDVTPSKKRKVVAKQKPRKRKKESSDEDDSAEDLLEESEDDAKATAAKGTAPADSDSSRLSEPPVDVKANGQEDSKSELSDVKDEPPPKKWGKRASDSNKKAAKPTKSKPAKTSKDADLSPDEQEIKRLQGWLIKCGIRKMWHKELAPYDSNKAKIKHLKGMLEDAGMTGRYSQEKATAIKEQRELAADLEAVQEGNKTWGMGSGSEDEKEESDSASKPTRKRSVVSRFVDFGDDEDDE</sequence>
<dbReference type="PANTHER" id="PTHR15410">
    <property type="entry name" value="HIRA-INTERACTING PROTEIN 3"/>
    <property type="match status" value="1"/>
</dbReference>
<protein>
    <recommendedName>
        <fullName evidence="4">Transcriptional regulator</fullName>
    </recommendedName>
</protein>
<dbReference type="GO" id="GO:0005634">
    <property type="term" value="C:nucleus"/>
    <property type="evidence" value="ECO:0007669"/>
    <property type="project" value="TreeGrafter"/>
</dbReference>
<dbReference type="PANTHER" id="PTHR15410:SF2">
    <property type="entry name" value="HIRA-INTERACTING PROTEIN 3"/>
    <property type="match status" value="1"/>
</dbReference>
<feature type="compositionally biased region" description="Acidic residues" evidence="1">
    <location>
        <begin position="121"/>
        <end position="136"/>
    </location>
</feature>
<name>A0A9P4J152_9PEZI</name>
<feature type="compositionally biased region" description="Basic residues" evidence="1">
    <location>
        <begin position="102"/>
        <end position="118"/>
    </location>
</feature>
<dbReference type="AlphaFoldDB" id="A0A9P4J152"/>
<feature type="compositionally biased region" description="Basic residues" evidence="1">
    <location>
        <begin position="197"/>
        <end position="208"/>
    </location>
</feature>
<feature type="compositionally biased region" description="Basic and acidic residues" evidence="1">
    <location>
        <begin position="167"/>
        <end position="196"/>
    </location>
</feature>
<comment type="caution">
    <text evidence="2">The sequence shown here is derived from an EMBL/GenBank/DDBJ whole genome shotgun (WGS) entry which is preliminary data.</text>
</comment>